<protein>
    <submittedName>
        <fullName evidence="1">Uncharacterized protein</fullName>
    </submittedName>
</protein>
<reference evidence="1" key="1">
    <citation type="submission" date="2025-08" db="UniProtKB">
        <authorList>
            <consortium name="Ensembl"/>
        </authorList>
    </citation>
    <scope>IDENTIFICATION</scope>
</reference>
<keyword evidence="2" id="KW-1185">Reference proteome</keyword>
<dbReference type="Ensembl" id="ENSSMRT00000007023.1">
    <property type="protein sequence ID" value="ENSSMRP00000006007.1"/>
    <property type="gene ID" value="ENSSMRG00000004832.1"/>
</dbReference>
<name>A0A8D0BJ89_SALMN</name>
<sequence length="79" mass="9093">MAQEVEAADKLGDLLEALIAKHTQMKTVMLTFFREALQLKMSRAKVQIHTSTYPSKCEFTNVHSHTPTYCCRWYCLLLA</sequence>
<proteinExistence type="predicted"/>
<evidence type="ECO:0000313" key="1">
    <source>
        <dbReference type="Ensembl" id="ENSSMRP00000006007.1"/>
    </source>
</evidence>
<organism evidence="1 2">
    <name type="scientific">Salvator merianae</name>
    <name type="common">Argentine black and white tegu</name>
    <name type="synonym">Tupinambis merianae</name>
    <dbReference type="NCBI Taxonomy" id="96440"/>
    <lineage>
        <taxon>Eukaryota</taxon>
        <taxon>Metazoa</taxon>
        <taxon>Chordata</taxon>
        <taxon>Craniata</taxon>
        <taxon>Vertebrata</taxon>
        <taxon>Euteleostomi</taxon>
        <taxon>Lepidosauria</taxon>
        <taxon>Squamata</taxon>
        <taxon>Bifurcata</taxon>
        <taxon>Unidentata</taxon>
        <taxon>Episquamata</taxon>
        <taxon>Laterata</taxon>
        <taxon>Teiioidea</taxon>
        <taxon>Teiidae</taxon>
        <taxon>Salvator</taxon>
    </lineage>
</organism>
<accession>A0A8D0BJ89</accession>
<evidence type="ECO:0000313" key="2">
    <source>
        <dbReference type="Proteomes" id="UP000694421"/>
    </source>
</evidence>
<dbReference type="AlphaFoldDB" id="A0A8D0BJ89"/>
<dbReference type="Proteomes" id="UP000694421">
    <property type="component" value="Unplaced"/>
</dbReference>
<reference evidence="1" key="2">
    <citation type="submission" date="2025-09" db="UniProtKB">
        <authorList>
            <consortium name="Ensembl"/>
        </authorList>
    </citation>
    <scope>IDENTIFICATION</scope>
</reference>